<evidence type="ECO:0000256" key="8">
    <source>
        <dbReference type="RuleBase" id="RU363108"/>
    </source>
</evidence>
<dbReference type="PANTHER" id="PTHR21143">
    <property type="entry name" value="INVERTEBRATE GUSTATORY RECEPTOR"/>
    <property type="match status" value="1"/>
</dbReference>
<comment type="similarity">
    <text evidence="8">Belongs to the insect chemoreceptor superfamily. Gustatory receptor (GR) family.</text>
</comment>
<dbReference type="GO" id="GO:0043025">
    <property type="term" value="C:neuronal cell body"/>
    <property type="evidence" value="ECO:0007669"/>
    <property type="project" value="TreeGrafter"/>
</dbReference>
<keyword evidence="7 8" id="KW-0807">Transducer</keyword>
<dbReference type="EMBL" id="KM979270">
    <property type="protein sequence ID" value="AKO90018.1"/>
    <property type="molecule type" value="mRNA"/>
</dbReference>
<reference evidence="9" key="1">
    <citation type="submission" date="2014-10" db="EMBL/GenBank/DDBJ databases">
        <authorList>
            <person name="Wang S."/>
            <person name="Zhang Y."/>
        </authorList>
    </citation>
    <scope>NUCLEOTIDE SEQUENCE</scope>
</reference>
<evidence type="ECO:0000256" key="3">
    <source>
        <dbReference type="ARBA" id="ARBA00022692"/>
    </source>
</evidence>
<keyword evidence="6 8" id="KW-0675">Receptor</keyword>
<comment type="subcellular location">
    <subcellularLocation>
        <location evidence="1 8">Cell membrane</location>
        <topology evidence="1 8">Multi-pass membrane protein</topology>
    </subcellularLocation>
</comment>
<gene>
    <name evidence="9" type="primary">GR64f</name>
</gene>
<comment type="function">
    <text evidence="8">Gustatory receptor which mediates acceptance or avoidance behavior, depending on its substrates.</text>
</comment>
<protein>
    <recommendedName>
        <fullName evidence="8">Gustatory receptor</fullName>
    </recommendedName>
</protein>
<dbReference type="GO" id="GO:0030425">
    <property type="term" value="C:dendrite"/>
    <property type="evidence" value="ECO:0007669"/>
    <property type="project" value="TreeGrafter"/>
</dbReference>
<dbReference type="GO" id="GO:0005886">
    <property type="term" value="C:plasma membrane"/>
    <property type="evidence" value="ECO:0007669"/>
    <property type="project" value="UniProtKB-SubCell"/>
</dbReference>
<dbReference type="AlphaFoldDB" id="A0A0H4KBP1"/>
<feature type="transmembrane region" description="Helical" evidence="8">
    <location>
        <begin position="83"/>
        <end position="107"/>
    </location>
</feature>
<dbReference type="GO" id="GO:0050909">
    <property type="term" value="P:sensory perception of taste"/>
    <property type="evidence" value="ECO:0007669"/>
    <property type="project" value="InterPro"/>
</dbReference>
<dbReference type="Pfam" id="PF08395">
    <property type="entry name" value="7tm_7"/>
    <property type="match status" value="1"/>
</dbReference>
<organism evidence="9">
    <name type="scientific">Microplitis mediator</name>
    <dbReference type="NCBI Taxonomy" id="375433"/>
    <lineage>
        <taxon>Eukaryota</taxon>
        <taxon>Metazoa</taxon>
        <taxon>Ecdysozoa</taxon>
        <taxon>Arthropoda</taxon>
        <taxon>Hexapoda</taxon>
        <taxon>Insecta</taxon>
        <taxon>Pterygota</taxon>
        <taxon>Neoptera</taxon>
        <taxon>Endopterygota</taxon>
        <taxon>Hymenoptera</taxon>
        <taxon>Apocrita</taxon>
        <taxon>Ichneumonoidea</taxon>
        <taxon>Braconidae</taxon>
        <taxon>Microgastrinae</taxon>
        <taxon>Microplitis</taxon>
    </lineage>
</organism>
<dbReference type="GO" id="GO:0008049">
    <property type="term" value="P:male courtship behavior"/>
    <property type="evidence" value="ECO:0007669"/>
    <property type="project" value="TreeGrafter"/>
</dbReference>
<keyword evidence="4 8" id="KW-1133">Transmembrane helix</keyword>
<dbReference type="InterPro" id="IPR013604">
    <property type="entry name" value="7TM_chemorcpt"/>
</dbReference>
<evidence type="ECO:0000256" key="5">
    <source>
        <dbReference type="ARBA" id="ARBA00023136"/>
    </source>
</evidence>
<sequence length="410" mass="48063">MLWLEITNDSSRNSAIEYSFTFRQNERPLTQRILSHIHRMKKKQFLGENSPLYTSVCPLVYIIRGFGLVPYEFEDNQLVPCDSYMIISFFWLFMYTYIVSGFIIEFIESEKNRKKVLLYAEQARTVFNFAVVISDLLLCMRTRKEITWIWNKIQDYDQAMRDLGYAKNEKSARMWVWFIIGGNTIIWAVVSSSGMNAFNEPWLHNVSFMIIYVGAAAAITKFSGLVMILGDRFKQLNEIARSSVQRSRWIHSYPIIDDKLIDCLHSELTVIGNNINKVYKFSLLLWCANLSFHSVCCGYFVLNWLLDGNFRWKYIECLTAWFVASVYQLFLIHYSCHYTSSEANCMSYIMLGWKRWLYTHDSKMEVETSIHLVNRQLHFSAAGCFYVNLPLLHSTAAILTTYMVILLQID</sequence>
<evidence type="ECO:0000256" key="2">
    <source>
        <dbReference type="ARBA" id="ARBA00022475"/>
    </source>
</evidence>
<keyword evidence="5 8" id="KW-0472">Membrane</keyword>
<feature type="transmembrane region" description="Helical" evidence="8">
    <location>
        <begin position="175"/>
        <end position="194"/>
    </location>
</feature>
<evidence type="ECO:0000256" key="6">
    <source>
        <dbReference type="ARBA" id="ARBA00023170"/>
    </source>
</evidence>
<accession>A0A0H4KBP1</accession>
<feature type="transmembrane region" description="Helical" evidence="8">
    <location>
        <begin position="283"/>
        <end position="306"/>
    </location>
</feature>
<proteinExistence type="evidence at transcript level"/>
<dbReference type="GO" id="GO:0007635">
    <property type="term" value="P:chemosensory behavior"/>
    <property type="evidence" value="ECO:0007669"/>
    <property type="project" value="TreeGrafter"/>
</dbReference>
<feature type="transmembrane region" description="Helical" evidence="8">
    <location>
        <begin position="206"/>
        <end position="229"/>
    </location>
</feature>
<evidence type="ECO:0000256" key="7">
    <source>
        <dbReference type="ARBA" id="ARBA00023224"/>
    </source>
</evidence>
<dbReference type="PANTHER" id="PTHR21143:SF133">
    <property type="entry name" value="GUSTATORY AND PHEROMONE RECEPTOR 32A-RELATED"/>
    <property type="match status" value="1"/>
</dbReference>
<name>A0A0H4KBP1_9HYME</name>
<feature type="transmembrane region" description="Helical" evidence="8">
    <location>
        <begin position="50"/>
        <end position="71"/>
    </location>
</feature>
<dbReference type="GO" id="GO:0007165">
    <property type="term" value="P:signal transduction"/>
    <property type="evidence" value="ECO:0007669"/>
    <property type="project" value="UniProtKB-KW"/>
</dbReference>
<keyword evidence="2 8" id="KW-1003">Cell membrane</keyword>
<keyword evidence="3 8" id="KW-0812">Transmembrane</keyword>
<evidence type="ECO:0000313" key="9">
    <source>
        <dbReference type="EMBL" id="AKO90018.1"/>
    </source>
</evidence>
<evidence type="ECO:0000256" key="4">
    <source>
        <dbReference type="ARBA" id="ARBA00022989"/>
    </source>
</evidence>
<reference evidence="9" key="2">
    <citation type="journal article" date="2015" name="Int. J. Biol. Sci.">
        <title>Identification and Expression Analysis of Putative Chemosensory Receptor Genes in Microplitis mediator by Antennal Transcriptome Screening.</title>
        <authorList>
            <person name="Wang S.N."/>
            <person name="Peng Y."/>
            <person name="Lu Z.Y."/>
            <person name="Dhiloo K.H."/>
            <person name="Gu S.H."/>
            <person name="Li R.J."/>
            <person name="Zhou J.J."/>
            <person name="Zhang Y.J."/>
            <person name="Guo Y.Y."/>
        </authorList>
    </citation>
    <scope>NUCLEOTIDE SEQUENCE</scope>
</reference>
<feature type="transmembrane region" description="Helical" evidence="8">
    <location>
        <begin position="385"/>
        <end position="409"/>
    </location>
</feature>
<evidence type="ECO:0000256" key="1">
    <source>
        <dbReference type="ARBA" id="ARBA00004651"/>
    </source>
</evidence>
<feature type="transmembrane region" description="Helical" evidence="8">
    <location>
        <begin position="312"/>
        <end position="332"/>
    </location>
</feature>
<dbReference type="GO" id="GO:0030424">
    <property type="term" value="C:axon"/>
    <property type="evidence" value="ECO:0007669"/>
    <property type="project" value="TreeGrafter"/>
</dbReference>